<dbReference type="GO" id="GO:0006869">
    <property type="term" value="P:lipid transport"/>
    <property type="evidence" value="ECO:0007669"/>
    <property type="project" value="UniProtKB-KW"/>
</dbReference>
<dbReference type="InterPro" id="IPR056747">
    <property type="entry name" value="VPS13-like_M"/>
</dbReference>
<evidence type="ECO:0000259" key="7">
    <source>
        <dbReference type="Pfam" id="PF25037"/>
    </source>
</evidence>
<dbReference type="InterPro" id="IPR026854">
    <property type="entry name" value="VPS13_N"/>
</dbReference>
<evidence type="ECO:0000313" key="9">
    <source>
        <dbReference type="Proteomes" id="UP000007241"/>
    </source>
</evidence>
<gene>
    <name evidence="8" type="ORF">BATDEDRAFT_35024</name>
</gene>
<dbReference type="InterPro" id="IPR009543">
    <property type="entry name" value="VPS13_VAB"/>
</dbReference>
<sequence>MCNVIHWLVLCELGDVVLHNLRLKKDALSKLNLPIDVIDGSLGELTLSIPWSDLKGKPLKVAINNLYILAAPKASADYDPVDEEKNAQILKKKKLAAAEQMLSRAKSSGTEESSFLTQLTTKLLDNLQLSISNIHIRYEDSSVSTKIPFSVGFTLSELSAVSTDADWKEGFITVDHPCIYKFFRLSQLGMYWETSSKSFTEADDISQIFSTTIARDSQVAASQQFILNPVSGEGKLTWQKVYNPNTPKTDLQLIFDEFAFNLDEEQYSTFIELFGSFSRYMKSYPYRMFRPPRSITPKMDPRAWLQFAAKSIIHDIHEKKRRWSWDFFRERRDLRLEYISYYMQLKSGTLDYEGEEELDQLEMLLSFDDIRLYRHLAVNALKKEITGPVIATTAPATSGTWVGWLTGSQTPVSPSNSDTASLTNPQGSTGGAFSAADVRQLYEAIEFDPNSVSRSDYPDNFVQLSVHWKLRSGSLTLRRDPKTQAVDLFSSTFEGMAVSLCQYPHSMEINMALEKVVVVENVLTSPFFSIKFEHKPLDGSVDDALTVKMLPLEIVLNPYALRTLVDFFSPKKDEYDAIYTLQAVAQDAIQEVTTQTRTNLEFAIEGHRSLNLKIEVDAPIFLIPTNFIDEKAPILVIDAGHLSVKSIPISMATKELLQNEGSSKLHDLEKFLYDQYLVDFTSVQVLVVAGIDEYHLVMDGELLDQISFMEKVDVSLSVGVSILPKAYEYAKLKVDGQLPRLHVNFSNYNHSVLMAVLESSKKAFSRPTIATVPALNPPSKSKSEEWYRALTSTSAPLIPTDSDDEFHDAQETISSPVQANSNLYFKSTLVLFSFNCHQVSVTVRTVSDSSTTKQTDLAMLSMRGFQISVTQRPFDMQAKCSLKSISIENPMLPESSPFRCLVGSSICDDSIDSSTIDSSHLVKIEFDSIQPASPDYAGISMLISVNFNSTRFVISREWIQRMYVFSTDILRRPESLNSAQVVSDLPSDSSEIPSDSNEFDNVSMETEMSGSSLVFNLNVKSVETIVLENDHRIASGKFESLVIQAKLCGGNSVVNGTLGRLSIVDDLAAPDQPLLRDFLIVEEDQTAEFFFEILDATESRRAGYDSFLKLRAASLKITYLNAFIGRLYAYFCKFQEMQALMDNARKVVEKSAIQMQQRAGRFAFDVVLRTPILVLPKIATLDRLVLYLGEIAAKNSVVSPVSDIGVALDDEHRIKVESMRIVSVFSENADHPLPMVDKVDLDLVASIFHDSLPGVPKKQIIITFSPVIFNLTDDQYQLTVDIWRAFNAVSEAPATQSPSNLKSVQSPESAEPIAPVLQTVLTSISVHIPSIILNSFSGTTKLMTSIEEKSLAKFAGSSANVKLQMCDKGMMDVELRFRSLSLYDTRVNEPTCFRDIMTPTEETDDQFVMHYSSYPMSSGLVLTIDHPKLIFDLDHIFGVRAFFARPWGSPANENSKAVSRNDSSDDFGNVSQQSTFTFRVNFVDPEIILIRDSTSPSTDAVVLLIDRLVLSQDQILAISFHDLGMYFCTMDARDKTQLRFIENFDATLSLDSRQTAPNHFLTNATVYLSRLVFWVSYHDMVLLSELSNRILGLLQVDRSQSIESPQTTAVESPPVESNDIRRERFRLTIDGVRAVLIDDINDFHVPILDLVFDKFIVEVADWSSQIRFDTTLSLHANYFNLKNSHWEPFVEQWQFSVSAARQEDEFKQLAIDIFCKKKLELNMSHAFLSTVVTAAAALNTATTRKLSKRSAQYPYILKNRTGYPVHVWIDKDGSNLNTTISKIENGQDLGWKFDDWRTVRERSNQTSHRLCVQIHGPAWEALKGLAVDREGSTIHALRPSLNKVTHRLVCSVELKDRVKIVTFRSTTLICNRTGLQIEAMIVNRNRRNAASSENTFRIQAKDVFSFPIESSYTDSIVVRPFGLGYDWCSQLIYWQDFKPEQPAFLVICKALDPSKPSFRFQVNVHLNNSPNSSEYPYMDISFLSPFVLENLLPYDIKYIIFDKTTKQKHLGSLKKGSSDPLYTLDPTHLLALNIQVVGTELRQKEAVFITSAELQYPDDILVLHDRIDHQLNLKLKYSGMSEGANRRVKIYSPYILLNRTECEMSFSARSLITTSRIVGSQSARGGRGPMEIEPFMFSYSTFEPLRSRAQVKVENSEWSKPLSFEAVGSAFQVTAAKPSEKKNIYLGVDVKEGDGKYYLTKIVTFSPRFIIHNGMNESMLFRQSGTTVAVEVKSKESFSLMALSYVDNDLFELNVRLSNAMSDWSNGFSMTQLGTVYVKVGILQSTVEYLIKVDIALVKATLTITFSKQEGRWPLRIENNTDVDISLWQQLATTHYVIPRGTSLPYAWDHPSANHKRLVIEINGKEQIIDTSHLGKQRAFQYPIVGANRFGFLVIELIAEGPTTIVRLKHPPASTAYKRASLGAQPIEASVPVEAKVLKTVQLRMEGIGISLISRDMQEIAYASARTLVVVWTDTEEVQALSFSLMWLQIDNQMYGCINPIFMYPTVLPKEGKEEWQPVLMLSLCKSKDTSFGVDYYKWFTLLLQELSVDLDEDFLYALTDFLRFDSNDATLTTQNSSDALLFDSTPSNTNMVKHDDSFNLFFEKFLLHPMQVNMSFSRISNAGSTLDARPQSAGIMSFILEVLTMTIGNIHDAPIRLNALELEHPIVSAPQLIDLITRFYSQEILGQVHKVIGAADFLGNPVGLFNNVASGVSDMFYEPLHGFEITRPQDFGIGVARGASSLVIKTVFGVTDTLSKFTGSIGKGLSVITMDEKFQEKRRLANRNRPRHVVYGMTSGAASLIRSVTSGVTGVVSQPLKGAHEAGIEGFFKGLGKGLVGVVAKPMIGVMDLATSVSEGIKNTTTVFDTELDRQRLPRFVGKEKILQPYDHREALGQSWLKSIENGRYFRELYIAHLEIRVDDLVAIVTESRVLMARIKRLKIEWDMPFEELQIIRPETGGLALVSKTRQVAKARMIPCPDASSMEWFREMLEGAFTSYLHVSKPFE</sequence>
<dbReference type="Pfam" id="PF25037">
    <property type="entry name" value="VPS13_C"/>
    <property type="match status" value="1"/>
</dbReference>
<reference evidence="8 9" key="1">
    <citation type="submission" date="2009-12" db="EMBL/GenBank/DDBJ databases">
        <title>The draft genome of Batrachochytrium dendrobatidis.</title>
        <authorList>
            <consortium name="US DOE Joint Genome Institute (JGI-PGF)"/>
            <person name="Kuo A."/>
            <person name="Salamov A."/>
            <person name="Schmutz J."/>
            <person name="Lucas S."/>
            <person name="Pitluck S."/>
            <person name="Rosenblum E."/>
            <person name="Stajich J."/>
            <person name="Eisen M."/>
            <person name="Grigoriev I.V."/>
        </authorList>
    </citation>
    <scope>NUCLEOTIDE SEQUENCE [LARGE SCALE GENOMIC DNA]</scope>
    <source>
        <strain evidence="9">JAM81 / FGSC 10211</strain>
    </source>
</reference>
<dbReference type="GeneID" id="18240627"/>
<feature type="domain" description="Vacuolar protein sorting-associated protein 13 VPS13 adaptor binding" evidence="6">
    <location>
        <begin position="1795"/>
        <end position="2354"/>
    </location>
</feature>
<evidence type="ECO:0000256" key="1">
    <source>
        <dbReference type="ARBA" id="ARBA00006545"/>
    </source>
</evidence>
<comment type="similarity">
    <text evidence="1">Belongs to the VPS13 family.</text>
</comment>
<evidence type="ECO:0000256" key="3">
    <source>
        <dbReference type="ARBA" id="ARBA00023055"/>
    </source>
</evidence>
<accession>F4P222</accession>
<dbReference type="GO" id="GO:0045324">
    <property type="term" value="P:late endosome to vacuole transport"/>
    <property type="evidence" value="ECO:0000318"/>
    <property type="project" value="GO_Central"/>
</dbReference>
<dbReference type="STRING" id="684364.F4P222"/>
<evidence type="ECO:0000259" key="4">
    <source>
        <dbReference type="Pfam" id="PF12624"/>
    </source>
</evidence>
<feature type="domain" description="Intermembrane lipid transfer protein VPS13-like C-terminal" evidence="7">
    <location>
        <begin position="2873"/>
        <end position="2979"/>
    </location>
</feature>
<dbReference type="PANTHER" id="PTHR16166">
    <property type="entry name" value="VACUOLAR PROTEIN SORTING-ASSOCIATED PROTEIN VPS13"/>
    <property type="match status" value="1"/>
</dbReference>
<dbReference type="FunCoup" id="F4P222">
    <property type="interactions" value="229"/>
</dbReference>
<name>F4P222_BATDJ</name>
<proteinExistence type="inferred from homology"/>
<dbReference type="GO" id="GO:0006623">
    <property type="term" value="P:protein targeting to vacuole"/>
    <property type="evidence" value="ECO:0000318"/>
    <property type="project" value="GO_Central"/>
</dbReference>
<evidence type="ECO:0000259" key="6">
    <source>
        <dbReference type="Pfam" id="PF25036"/>
    </source>
</evidence>
<keyword evidence="3" id="KW-0445">Lipid transport</keyword>
<evidence type="ECO:0000313" key="8">
    <source>
        <dbReference type="EMBL" id="EGF80783.1"/>
    </source>
</evidence>
<evidence type="ECO:0000259" key="5">
    <source>
        <dbReference type="Pfam" id="PF25033"/>
    </source>
</evidence>
<dbReference type="OMA" id="SGWRPIR"/>
<dbReference type="GO" id="GO:0007005">
    <property type="term" value="P:mitochondrion organization"/>
    <property type="evidence" value="ECO:0000318"/>
    <property type="project" value="GO_Central"/>
</dbReference>
<dbReference type="GO" id="GO:0045053">
    <property type="term" value="P:protein retention in Golgi apparatus"/>
    <property type="evidence" value="ECO:0000318"/>
    <property type="project" value="GO_Central"/>
</dbReference>
<dbReference type="Pfam" id="PF25033">
    <property type="entry name" value="VPS13_M"/>
    <property type="match status" value="1"/>
</dbReference>
<keyword evidence="9" id="KW-1185">Reference proteome</keyword>
<dbReference type="PANTHER" id="PTHR16166:SF93">
    <property type="entry name" value="INTERMEMBRANE LIPID TRANSFER PROTEIN VPS13"/>
    <property type="match status" value="1"/>
</dbReference>
<dbReference type="InParanoid" id="F4P222"/>
<dbReference type="OrthoDB" id="428159at2759"/>
<dbReference type="EMBL" id="GL882883">
    <property type="protein sequence ID" value="EGF80783.1"/>
    <property type="molecule type" value="Genomic_DNA"/>
</dbReference>
<feature type="domain" description="Chorein N-terminal" evidence="4">
    <location>
        <begin position="14"/>
        <end position="518"/>
    </location>
</feature>
<feature type="domain" description="Chorein N-terminal" evidence="4">
    <location>
        <begin position="524"/>
        <end position="770"/>
    </location>
</feature>
<evidence type="ECO:0000256" key="2">
    <source>
        <dbReference type="ARBA" id="ARBA00022448"/>
    </source>
</evidence>
<dbReference type="InterPro" id="IPR026847">
    <property type="entry name" value="VPS13"/>
</dbReference>
<dbReference type="Pfam" id="PF12624">
    <property type="entry name" value="VPS13_N"/>
    <property type="match status" value="2"/>
</dbReference>
<dbReference type="Proteomes" id="UP000007241">
    <property type="component" value="Unassembled WGS sequence"/>
</dbReference>
<dbReference type="HOGENOM" id="CLU_000135_0_0_1"/>
<organism evidence="8 9">
    <name type="scientific">Batrachochytrium dendrobatidis (strain JAM81 / FGSC 10211)</name>
    <name type="common">Frog chytrid fungus</name>
    <dbReference type="NCBI Taxonomy" id="684364"/>
    <lineage>
        <taxon>Eukaryota</taxon>
        <taxon>Fungi</taxon>
        <taxon>Fungi incertae sedis</taxon>
        <taxon>Chytridiomycota</taxon>
        <taxon>Chytridiomycota incertae sedis</taxon>
        <taxon>Chytridiomycetes</taxon>
        <taxon>Rhizophydiales</taxon>
        <taxon>Rhizophydiales incertae sedis</taxon>
        <taxon>Batrachochytrium</taxon>
    </lineage>
</organism>
<dbReference type="InterPro" id="IPR056748">
    <property type="entry name" value="VPS13-like_C"/>
</dbReference>
<dbReference type="RefSeq" id="XP_006678591.1">
    <property type="nucleotide sequence ID" value="XM_006678528.1"/>
</dbReference>
<feature type="domain" description="VPS13-like middle region" evidence="5">
    <location>
        <begin position="1098"/>
        <end position="1785"/>
    </location>
</feature>
<protein>
    <recommendedName>
        <fullName evidence="10">Vacuolar protein sorting-associated protein</fullName>
    </recommendedName>
</protein>
<dbReference type="Pfam" id="PF25036">
    <property type="entry name" value="VPS13_VAB"/>
    <property type="match status" value="1"/>
</dbReference>
<keyword evidence="2" id="KW-0813">Transport</keyword>
<evidence type="ECO:0008006" key="10">
    <source>
        <dbReference type="Google" id="ProtNLM"/>
    </source>
</evidence>